<dbReference type="InterPro" id="IPR002901">
    <property type="entry name" value="MGlyc_endo_b_GlcNAc-like_dom"/>
</dbReference>
<dbReference type="InterPro" id="IPR001119">
    <property type="entry name" value="SLH_dom"/>
</dbReference>
<dbReference type="EMBL" id="PCGR01000002">
    <property type="protein sequence ID" value="PJK16885.1"/>
    <property type="molecule type" value="Genomic_DNA"/>
</dbReference>
<comment type="caution">
    <text evidence="3">The sequence shown here is derived from an EMBL/GenBank/DDBJ whole genome shotgun (WGS) entry which is preliminary data.</text>
</comment>
<feature type="signal peptide" evidence="1">
    <location>
        <begin position="1"/>
        <end position="25"/>
    </location>
</feature>
<dbReference type="Proteomes" id="UP000228680">
    <property type="component" value="Unassembled WGS sequence"/>
</dbReference>
<organism evidence="3 4">
    <name type="scientific">Chryseomicrobium excrementi</name>
    <dbReference type="NCBI Taxonomy" id="2041346"/>
    <lineage>
        <taxon>Bacteria</taxon>
        <taxon>Bacillati</taxon>
        <taxon>Bacillota</taxon>
        <taxon>Bacilli</taxon>
        <taxon>Bacillales</taxon>
        <taxon>Caryophanaceae</taxon>
        <taxon>Chryseomicrobium</taxon>
    </lineage>
</organism>
<gene>
    <name evidence="3" type="ORF">CQS04_06960</name>
</gene>
<dbReference type="SMART" id="SM00047">
    <property type="entry name" value="LYZ2"/>
    <property type="match status" value="1"/>
</dbReference>
<proteinExistence type="predicted"/>
<accession>A0A2M9F0A6</accession>
<dbReference type="PANTHER" id="PTHR43308:SF5">
    <property type="entry name" value="S-LAYER PROTEIN _ PEPTIDOGLYCAN ENDO-BETA-N-ACETYLGLUCOSAMINIDASE"/>
    <property type="match status" value="1"/>
</dbReference>
<reference evidence="3 4" key="1">
    <citation type="submission" date="2017-10" db="EMBL/GenBank/DDBJ databases">
        <title>Draft genome of Chryseomicrobium casticus sp. nov.</title>
        <authorList>
            <person name="Chakraborty R."/>
            <person name="Saha T."/>
        </authorList>
    </citation>
    <scope>NUCLEOTIDE SEQUENCE [LARGE SCALE GENOMIC DNA]</scope>
    <source>
        <strain evidence="3 4">ET03</strain>
    </source>
</reference>
<dbReference type="PANTHER" id="PTHR43308">
    <property type="entry name" value="OUTER MEMBRANE PROTEIN ALPHA-RELATED"/>
    <property type="match status" value="1"/>
</dbReference>
<name>A0A2M9F0A6_9BACL</name>
<dbReference type="AlphaFoldDB" id="A0A2M9F0A6"/>
<dbReference type="Pfam" id="PF01832">
    <property type="entry name" value="Glucosaminidase"/>
    <property type="match status" value="1"/>
</dbReference>
<dbReference type="PROSITE" id="PS51272">
    <property type="entry name" value="SLH"/>
    <property type="match status" value="2"/>
</dbReference>
<keyword evidence="4" id="KW-1185">Reference proteome</keyword>
<evidence type="ECO:0000259" key="2">
    <source>
        <dbReference type="PROSITE" id="PS51272"/>
    </source>
</evidence>
<dbReference type="Gene3D" id="1.10.530.10">
    <property type="match status" value="1"/>
</dbReference>
<evidence type="ECO:0000313" key="3">
    <source>
        <dbReference type="EMBL" id="PJK16885.1"/>
    </source>
</evidence>
<sequence length="656" mass="74117">MFRKTLFIPLLILLTLLMSTFSVLAEDDLTGYKYESQMRELIDLGIIAGYPDGTYKPERTVTRAEFAKFVVASFELQSEEQVPNSETAATEDLKFTDVDSKKWFAPWIADAVHAGVVSGYPDGSFKPNALITREQMAAMVARALKAKGIVAEGEQVSDLTFKDATKIHPAYLDDVKLVAHYKVINGDGRGYFDPQGSSERWMVALVMLNGRDIVFTEEPKAYQVASVKTGTPEIVKQFDTFEEAKNVAAAGTSLVVQRDGIIVWIKEGMAVSNKYTFVFPDTTLAWKGGSLRLRQFRPFIDAHTQMKFVDATEEHVIVELAGKMGYVDPTTLNLIPNEMNNTRSYYIRSGDHLVHYIYNYEENRFETPGRVGIAPKEFVTGQNYYSWDGLTFTDMSGKFVTEAHQYFNKLTLRTKTSYTAEELDRYLQEAFPYYNEEKHEKVWTDSPLVGIGKDLKAIEAERDINALYLMAHAIHESQWGTSPIAQDKNNLFGSGAFDSDAYKNALTYDSYKESIEDTVNKVVTNYQLVQGDYYNGSFLGNKAQGMNVRYASDPFWGEKIAGHMYRADVFLGKKDIFKEALYMTAAETGPPVYFRRDASTNYASLYALPENGLTVSVKETIDIPNAIDWFRVVPEERTYTNAYVRSDLLKLIPLAK</sequence>
<dbReference type="GO" id="GO:0004040">
    <property type="term" value="F:amidase activity"/>
    <property type="evidence" value="ECO:0007669"/>
    <property type="project" value="InterPro"/>
</dbReference>
<dbReference type="OrthoDB" id="9816557at2"/>
<feature type="chain" id="PRO_5014663885" evidence="1">
    <location>
        <begin position="26"/>
        <end position="656"/>
    </location>
</feature>
<dbReference type="RefSeq" id="WP_100353431.1">
    <property type="nucleotide sequence ID" value="NZ_PCGR01000002.1"/>
</dbReference>
<feature type="domain" description="SLH" evidence="2">
    <location>
        <begin position="21"/>
        <end position="84"/>
    </location>
</feature>
<evidence type="ECO:0000256" key="1">
    <source>
        <dbReference type="SAM" id="SignalP"/>
    </source>
</evidence>
<dbReference type="InterPro" id="IPR051465">
    <property type="entry name" value="Cell_Envelope_Struct_Comp"/>
</dbReference>
<evidence type="ECO:0000313" key="4">
    <source>
        <dbReference type="Proteomes" id="UP000228680"/>
    </source>
</evidence>
<keyword evidence="1" id="KW-0732">Signal</keyword>
<dbReference type="Pfam" id="PF00395">
    <property type="entry name" value="SLH"/>
    <property type="match status" value="3"/>
</dbReference>
<protein>
    <submittedName>
        <fullName evidence="3">S-layer protein</fullName>
    </submittedName>
</protein>
<feature type="domain" description="SLH" evidence="2">
    <location>
        <begin position="91"/>
        <end position="154"/>
    </location>
</feature>